<dbReference type="OrthoDB" id="10059362at2759"/>
<comment type="caution">
    <text evidence="1">The sequence shown here is derived from an EMBL/GenBank/DDBJ whole genome shotgun (WGS) entry which is preliminary data.</text>
</comment>
<organism evidence="1 2">
    <name type="scientific">Owenia fusiformis</name>
    <name type="common">Polychaete worm</name>
    <dbReference type="NCBI Taxonomy" id="6347"/>
    <lineage>
        <taxon>Eukaryota</taxon>
        <taxon>Metazoa</taxon>
        <taxon>Spiralia</taxon>
        <taxon>Lophotrochozoa</taxon>
        <taxon>Annelida</taxon>
        <taxon>Polychaeta</taxon>
        <taxon>Sedentaria</taxon>
        <taxon>Canalipalpata</taxon>
        <taxon>Sabellida</taxon>
        <taxon>Oweniida</taxon>
        <taxon>Oweniidae</taxon>
        <taxon>Owenia</taxon>
    </lineage>
</organism>
<evidence type="ECO:0000313" key="2">
    <source>
        <dbReference type="Proteomes" id="UP000749559"/>
    </source>
</evidence>
<reference evidence="1" key="1">
    <citation type="submission" date="2022-03" db="EMBL/GenBank/DDBJ databases">
        <authorList>
            <person name="Martin C."/>
        </authorList>
    </citation>
    <scope>NUCLEOTIDE SEQUENCE</scope>
</reference>
<name>A0A8J1XXJ2_OWEFU</name>
<accession>A0A8J1XXJ2</accession>
<evidence type="ECO:0000313" key="1">
    <source>
        <dbReference type="EMBL" id="CAH1791022.1"/>
    </source>
</evidence>
<dbReference type="Pfam" id="PF22593">
    <property type="entry name" value="SPMIP11"/>
    <property type="match status" value="1"/>
</dbReference>
<gene>
    <name evidence="1" type="ORF">OFUS_LOCUS16160</name>
</gene>
<keyword evidence="2" id="KW-1185">Reference proteome</keyword>
<protein>
    <submittedName>
        <fullName evidence="1">Uncharacterized protein</fullName>
    </submittedName>
</protein>
<sequence>MAAHCMGNFGAYKFAYSRFMDDPIRSQESNRKDEETVWVNKRYIPTDFRSTAPVPRYKIVAPNLLPEPPRYWVPLGEASLKTFDRAGDEESIYPSQPSSRCEEWSTLRQMLPSRGRPYRHSPPNWGTGASAPPQWTGKNQGRFPHINSPMTRYTDDMHLTNRLFKLH</sequence>
<dbReference type="AlphaFoldDB" id="A0A8J1XXJ2"/>
<dbReference type="Proteomes" id="UP000749559">
    <property type="component" value="Unassembled WGS sequence"/>
</dbReference>
<proteinExistence type="predicted"/>
<dbReference type="EMBL" id="CAIIXF020000008">
    <property type="protein sequence ID" value="CAH1791022.1"/>
    <property type="molecule type" value="Genomic_DNA"/>
</dbReference>